<dbReference type="Pfam" id="PF00528">
    <property type="entry name" value="BPD_transp_1"/>
    <property type="match status" value="1"/>
</dbReference>
<dbReference type="InterPro" id="IPR005667">
    <property type="entry name" value="Sulph_transpt2"/>
</dbReference>
<dbReference type="OrthoDB" id="9774448at2"/>
<dbReference type="EMBL" id="CP060437">
    <property type="protein sequence ID" value="QPM92295.1"/>
    <property type="molecule type" value="Genomic_DNA"/>
</dbReference>
<evidence type="ECO:0000256" key="6">
    <source>
        <dbReference type="ARBA" id="ARBA00023032"/>
    </source>
</evidence>
<dbReference type="InterPro" id="IPR000515">
    <property type="entry name" value="MetI-like"/>
</dbReference>
<dbReference type="NCBIfam" id="TIGR00969">
    <property type="entry name" value="3a0106s02"/>
    <property type="match status" value="1"/>
</dbReference>
<dbReference type="AlphaFoldDB" id="A0A418SDG7"/>
<keyword evidence="5" id="KW-1133">Transmembrane helix</keyword>
<dbReference type="RefSeq" id="WP_119840527.1">
    <property type="nucleotide sequence ID" value="NZ_CP060437.1"/>
</dbReference>
<evidence type="ECO:0000313" key="10">
    <source>
        <dbReference type="Proteomes" id="UP000283786"/>
    </source>
</evidence>
<geneLocation type="plasmid" evidence="9 10">
    <name>p202</name>
</geneLocation>
<evidence type="ECO:0000256" key="3">
    <source>
        <dbReference type="ARBA" id="ARBA00022448"/>
    </source>
</evidence>
<keyword evidence="10" id="KW-1185">Reference proteome</keyword>
<evidence type="ECO:0000256" key="5">
    <source>
        <dbReference type="ARBA" id="ARBA00022989"/>
    </source>
</evidence>
<evidence type="ECO:0000256" key="2">
    <source>
        <dbReference type="ARBA" id="ARBA00011779"/>
    </source>
</evidence>
<keyword evidence="9" id="KW-0614">Plasmid</keyword>
<evidence type="ECO:0000256" key="4">
    <source>
        <dbReference type="ARBA" id="ARBA00022692"/>
    </source>
</evidence>
<dbReference type="KEGG" id="palw:PSAL_035590"/>
<dbReference type="PROSITE" id="PS50928">
    <property type="entry name" value="ABC_TM1"/>
    <property type="match status" value="1"/>
</dbReference>
<comment type="subcellular location">
    <subcellularLocation>
        <location evidence="1">Cell membrane</location>
        <topology evidence="1">Multi-pass membrane protein</topology>
    </subcellularLocation>
</comment>
<dbReference type="SUPFAM" id="SSF161098">
    <property type="entry name" value="MetI-like"/>
    <property type="match status" value="1"/>
</dbReference>
<keyword evidence="3" id="KW-0813">Transport</keyword>
<dbReference type="GO" id="GO:0015419">
    <property type="term" value="F:ABC-type sulfate transporter activity"/>
    <property type="evidence" value="ECO:0007669"/>
    <property type="project" value="InterPro"/>
</dbReference>
<dbReference type="Proteomes" id="UP000283786">
    <property type="component" value="Plasmid p202"/>
</dbReference>
<dbReference type="Gene3D" id="1.10.3720.10">
    <property type="entry name" value="MetI-like"/>
    <property type="match status" value="1"/>
</dbReference>
<reference evidence="9 10" key="1">
    <citation type="submission" date="2020-08" db="EMBL/GenBank/DDBJ databases">
        <title>Genome sequence of Rhodobacteraceae bacterium Lw-13e.</title>
        <authorList>
            <person name="Poehlein A."/>
            <person name="Wolter L."/>
            <person name="Daniel R."/>
            <person name="Brinkhoff T."/>
        </authorList>
    </citation>
    <scope>NUCLEOTIDE SEQUENCE [LARGE SCALE GENOMIC DNA]</scope>
    <source>
        <strain evidence="9 10">Lw-13e</strain>
        <plasmid evidence="9 10">p202</plasmid>
    </source>
</reference>
<keyword evidence="6" id="KW-0764">Sulfate transport</keyword>
<dbReference type="GO" id="GO:0005886">
    <property type="term" value="C:plasma membrane"/>
    <property type="evidence" value="ECO:0007669"/>
    <property type="project" value="UniProtKB-SubCell"/>
</dbReference>
<evidence type="ECO:0000256" key="8">
    <source>
        <dbReference type="ARBA" id="ARBA00025323"/>
    </source>
</evidence>
<accession>A0A418SDG7</accession>
<comment type="function">
    <text evidence="8">Part of the ABC transporter complex CysAWTP (TC 3.A.1.6.1) involved in sulfate/thiosulfate import. Probably responsible for the translocation of the substrate across the membrane.</text>
</comment>
<comment type="subunit">
    <text evidence="2">The complex is composed of two ATP-binding proteins (CysA), two transmembrane proteins (CysT and CysW) and a solute-binding protein (CysP).</text>
</comment>
<keyword evidence="4" id="KW-0812">Transmembrane</keyword>
<dbReference type="PANTHER" id="PTHR30406">
    <property type="entry name" value="SULFATE TRANSPORT SYSTEM PERMEASE PROTEIN"/>
    <property type="match status" value="1"/>
</dbReference>
<proteinExistence type="predicted"/>
<gene>
    <name evidence="9" type="primary">cysW</name>
    <name evidence="9" type="ORF">PSAL_035590</name>
</gene>
<dbReference type="CDD" id="cd06261">
    <property type="entry name" value="TM_PBP2"/>
    <property type="match status" value="1"/>
</dbReference>
<name>A0A418SDG7_9RHOB</name>
<protein>
    <submittedName>
        <fullName evidence="9">Sulfate transport system permease protein CysW</fullName>
    </submittedName>
</protein>
<dbReference type="NCBIfam" id="TIGR02140">
    <property type="entry name" value="permease_CysW"/>
    <property type="match status" value="1"/>
</dbReference>
<keyword evidence="7" id="KW-0472">Membrane</keyword>
<organism evidence="9 10">
    <name type="scientific">Pseudooceanicola algae</name>
    <dbReference type="NCBI Taxonomy" id="1537215"/>
    <lineage>
        <taxon>Bacteria</taxon>
        <taxon>Pseudomonadati</taxon>
        <taxon>Pseudomonadota</taxon>
        <taxon>Alphaproteobacteria</taxon>
        <taxon>Rhodobacterales</taxon>
        <taxon>Paracoccaceae</taxon>
        <taxon>Pseudooceanicola</taxon>
    </lineage>
</organism>
<evidence type="ECO:0000256" key="1">
    <source>
        <dbReference type="ARBA" id="ARBA00004651"/>
    </source>
</evidence>
<evidence type="ECO:0000256" key="7">
    <source>
        <dbReference type="ARBA" id="ARBA00023136"/>
    </source>
</evidence>
<evidence type="ECO:0000313" key="9">
    <source>
        <dbReference type="EMBL" id="QPM92295.1"/>
    </source>
</evidence>
<sequence length="273" mass="29168">MTRALHPRQRLLILAALAFVLLMIVAPVAAILSRAFGEGLATWWAAISDPETLHAIWLTVLTALIVLPVNVVFGVAAAWAIARFRFPGRRALLILIELPFAISPVIAGLCFLLVYGAYGPVGEPLMNQGIQLMFNLTGIVLVSLFVTCPFVMREVLPVLQVTGEDEELAALTLGANGWQIFRFVTFPNILWPLLHGAILATARAMGEFGAVSVVSGAVRGQTMTLPLQVELLYNDYNTTGAFAAATVLTALALVTLVLRGAVAAMHPDAGGRT</sequence>
<dbReference type="PANTHER" id="PTHR30406:SF1">
    <property type="entry name" value="SULFATE TRANSPORT SYSTEM PERMEASE PROTEIN CYSW"/>
    <property type="match status" value="1"/>
</dbReference>
<dbReference type="InterPro" id="IPR035906">
    <property type="entry name" value="MetI-like_sf"/>
</dbReference>
<dbReference type="InterPro" id="IPR011866">
    <property type="entry name" value="CysW_permease"/>
</dbReference>